<dbReference type="InterPro" id="IPR051236">
    <property type="entry name" value="HAT_RTT109-like"/>
</dbReference>
<dbReference type="GO" id="GO:0006355">
    <property type="term" value="P:regulation of DNA-templated transcription"/>
    <property type="evidence" value="ECO:0007669"/>
    <property type="project" value="InterPro"/>
</dbReference>
<keyword evidence="6" id="KW-0805">Transcription regulation</keyword>
<evidence type="ECO:0000256" key="1">
    <source>
        <dbReference type="ARBA" id="ARBA00004123"/>
    </source>
</evidence>
<dbReference type="STRING" id="1754191.A0A1Y1UVL1"/>
<evidence type="ECO:0000256" key="4">
    <source>
        <dbReference type="ARBA" id="ARBA00022763"/>
    </source>
</evidence>
<keyword evidence="12" id="KW-1185">Reference proteome</keyword>
<comment type="subcellular location">
    <subcellularLocation>
        <location evidence="1">Nucleus</location>
    </subcellularLocation>
</comment>
<dbReference type="InterPro" id="IPR013178">
    <property type="entry name" value="Histone_AcTrfase_Rtt109/CBP"/>
</dbReference>
<dbReference type="GO" id="GO:0032931">
    <property type="term" value="F:histone H3K56 acetyltransferase activity"/>
    <property type="evidence" value="ECO:0007669"/>
    <property type="project" value="TreeGrafter"/>
</dbReference>
<keyword evidence="5" id="KW-0007">Acetylation</keyword>
<dbReference type="EC" id="2.3.1.48" evidence="2"/>
<dbReference type="GO" id="GO:0005634">
    <property type="term" value="C:nucleus"/>
    <property type="evidence" value="ECO:0007669"/>
    <property type="project" value="UniProtKB-SubCell"/>
</dbReference>
<evidence type="ECO:0000256" key="9">
    <source>
        <dbReference type="ARBA" id="ARBA00048940"/>
    </source>
</evidence>
<comment type="catalytic activity">
    <reaction evidence="9">
        <text>L-lysyl-[histone] + acetyl-CoA = N(6)-acetyl-L-lysyl-[histone] + CoA + H(+)</text>
        <dbReference type="Rhea" id="RHEA:21992"/>
        <dbReference type="Rhea" id="RHEA-COMP:9845"/>
        <dbReference type="Rhea" id="RHEA-COMP:11338"/>
        <dbReference type="ChEBI" id="CHEBI:15378"/>
        <dbReference type="ChEBI" id="CHEBI:29969"/>
        <dbReference type="ChEBI" id="CHEBI:57287"/>
        <dbReference type="ChEBI" id="CHEBI:57288"/>
        <dbReference type="ChEBI" id="CHEBI:61930"/>
        <dbReference type="EC" id="2.3.1.48"/>
    </reaction>
    <physiologicalReaction direction="left-to-right" evidence="9">
        <dbReference type="Rhea" id="RHEA:21993"/>
    </physiologicalReaction>
</comment>
<protein>
    <recommendedName>
        <fullName evidence="2">histone acetyltransferase</fullName>
        <ecNumber evidence="2">2.3.1.48</ecNumber>
    </recommendedName>
</protein>
<dbReference type="InterPro" id="IPR016849">
    <property type="entry name" value="Rtt109"/>
</dbReference>
<dbReference type="PROSITE" id="PS51728">
    <property type="entry name" value="RTT109_HAT"/>
    <property type="match status" value="1"/>
</dbReference>
<dbReference type="PANTHER" id="PTHR31571">
    <property type="entry name" value="ALTERED INHERITANCE OF MITOCHONDRIA PROTEIN 6"/>
    <property type="match status" value="1"/>
</dbReference>
<evidence type="ECO:0000256" key="3">
    <source>
        <dbReference type="ARBA" id="ARBA00022679"/>
    </source>
</evidence>
<keyword evidence="4" id="KW-0227">DNA damage</keyword>
<evidence type="ECO:0000256" key="7">
    <source>
        <dbReference type="ARBA" id="ARBA00023163"/>
    </source>
</evidence>
<evidence type="ECO:0000313" key="11">
    <source>
        <dbReference type="EMBL" id="ORX41653.1"/>
    </source>
</evidence>
<proteinExistence type="predicted"/>
<feature type="compositionally biased region" description="Low complexity" evidence="10">
    <location>
        <begin position="386"/>
        <end position="396"/>
    </location>
</feature>
<keyword evidence="3" id="KW-0808">Transferase</keyword>
<keyword evidence="8" id="KW-0539">Nucleus</keyword>
<dbReference type="GO" id="GO:0006974">
    <property type="term" value="P:DNA damage response"/>
    <property type="evidence" value="ECO:0007669"/>
    <property type="project" value="UniProtKB-KW"/>
</dbReference>
<dbReference type="AlphaFoldDB" id="A0A1Y1UVL1"/>
<dbReference type="EMBL" id="MCFH01000081">
    <property type="protein sequence ID" value="ORX41653.1"/>
    <property type="molecule type" value="Genomic_DNA"/>
</dbReference>
<keyword evidence="7" id="KW-0804">Transcription</keyword>
<evidence type="ECO:0000256" key="6">
    <source>
        <dbReference type="ARBA" id="ARBA00023015"/>
    </source>
</evidence>
<dbReference type="PANTHER" id="PTHR31571:SF2">
    <property type="entry name" value="HISTONE ACETYLTRANSFERASE RTT109"/>
    <property type="match status" value="1"/>
</dbReference>
<dbReference type="SMART" id="SM01250">
    <property type="entry name" value="KAT11"/>
    <property type="match status" value="1"/>
</dbReference>
<dbReference type="Pfam" id="PF08214">
    <property type="entry name" value="HAT_KAT11"/>
    <property type="match status" value="1"/>
</dbReference>
<sequence length="406" mass="46544">MSNILILAASKNNTDKESEKDKETLFNAGMLCNEYVNVNEKKIVLYISKIDTSGWEVLERQPLSLIRAIILGYLSYYQNLYKNSGFSVTLHLYTRAKPNYLFPTSDDANNMNKHILSDTELINWWIKTLSHYPKVFIPEKGFWYCPTGERIGQIQTIKKEDNIENLKSQLKTDSSVCPWTWGYPFEKTALALDSIPQFPDDPKNSLIHSEKRASLINEKTTVRELFEYLAIENFSGNVSACIILEILSSHQKEKEKINNSNVYLSNKEFNSLMDIILSLNYALEEDSISSSKTLHNHLKKLSKNNKILYFNYELKKDLENKTSNDAFISNGTVNNLTGCIKRKNVNDIQGLIKKKKTSSQQASETNHGINNLQGLIKRKNPSQEQNNNNNTNINNIQGLIKRKSKK</sequence>
<feature type="region of interest" description="Disordered" evidence="10">
    <location>
        <begin position="354"/>
        <end position="373"/>
    </location>
</feature>
<feature type="compositionally biased region" description="Polar residues" evidence="10">
    <location>
        <begin position="358"/>
        <end position="373"/>
    </location>
</feature>
<reference evidence="11 12" key="2">
    <citation type="submission" date="2016-08" db="EMBL/GenBank/DDBJ databases">
        <title>Pervasive Adenine N6-methylation of Active Genes in Fungi.</title>
        <authorList>
            <consortium name="DOE Joint Genome Institute"/>
            <person name="Mondo S.J."/>
            <person name="Dannebaum R.O."/>
            <person name="Kuo R.C."/>
            <person name="Labutti K."/>
            <person name="Haridas S."/>
            <person name="Kuo A."/>
            <person name="Salamov A."/>
            <person name="Ahrendt S.R."/>
            <person name="Lipzen A."/>
            <person name="Sullivan W."/>
            <person name="Andreopoulos W.B."/>
            <person name="Clum A."/>
            <person name="Lindquist E."/>
            <person name="Daum C."/>
            <person name="Ramamoorthy G.K."/>
            <person name="Gryganskyi A."/>
            <person name="Culley D."/>
            <person name="Magnuson J.K."/>
            <person name="James T.Y."/>
            <person name="O'Malley M.A."/>
            <person name="Stajich J.E."/>
            <person name="Spatafora J.W."/>
            <person name="Visel A."/>
            <person name="Grigoriev I.V."/>
        </authorList>
    </citation>
    <scope>NUCLEOTIDE SEQUENCE [LARGE SCALE GENOMIC DNA]</scope>
    <source>
        <strain evidence="12">finn</strain>
    </source>
</reference>
<evidence type="ECO:0000256" key="2">
    <source>
        <dbReference type="ARBA" id="ARBA00013184"/>
    </source>
</evidence>
<gene>
    <name evidence="11" type="ORF">BCR36DRAFT_587862</name>
</gene>
<evidence type="ECO:0000256" key="5">
    <source>
        <dbReference type="ARBA" id="ARBA00022990"/>
    </source>
</evidence>
<evidence type="ECO:0000313" key="12">
    <source>
        <dbReference type="Proteomes" id="UP000193719"/>
    </source>
</evidence>
<reference evidence="11 12" key="1">
    <citation type="submission" date="2016-08" db="EMBL/GenBank/DDBJ databases">
        <title>Genomes of anaerobic fungi encode conserved fungal cellulosomes for biomass hydrolysis.</title>
        <authorList>
            <consortium name="DOE Joint Genome Institute"/>
            <person name="Haitjema C.H."/>
            <person name="Gilmore S.P."/>
            <person name="Henske J.K."/>
            <person name="Solomon K.V."/>
            <person name="De Groot R."/>
            <person name="Kuo A."/>
            <person name="Mondo S.J."/>
            <person name="Salamov A.A."/>
            <person name="Labutti K."/>
            <person name="Zhao Z."/>
            <person name="Chiniquy J."/>
            <person name="Barry K."/>
            <person name="Brewer H.M."/>
            <person name="Purvine S.O."/>
            <person name="Wright A.T."/>
            <person name="Boxma B."/>
            <person name="Van Alen T."/>
            <person name="Hackstein J.H."/>
            <person name="Baker S.E."/>
            <person name="Grigoriev I.V."/>
            <person name="O'Malley M.A."/>
        </authorList>
    </citation>
    <scope>NUCLEOTIDE SEQUENCE [LARGE SCALE GENOMIC DNA]</scope>
    <source>
        <strain evidence="12">finn</strain>
    </source>
</reference>
<name>A0A1Y1UVL1_9FUNG</name>
<dbReference type="Proteomes" id="UP000193719">
    <property type="component" value="Unassembled WGS sequence"/>
</dbReference>
<comment type="caution">
    <text evidence="11">The sequence shown here is derived from an EMBL/GenBank/DDBJ whole genome shotgun (WGS) entry which is preliminary data.</text>
</comment>
<feature type="region of interest" description="Disordered" evidence="10">
    <location>
        <begin position="380"/>
        <end position="406"/>
    </location>
</feature>
<organism evidence="11 12">
    <name type="scientific">Piromyces finnis</name>
    <dbReference type="NCBI Taxonomy" id="1754191"/>
    <lineage>
        <taxon>Eukaryota</taxon>
        <taxon>Fungi</taxon>
        <taxon>Fungi incertae sedis</taxon>
        <taxon>Chytridiomycota</taxon>
        <taxon>Chytridiomycota incertae sedis</taxon>
        <taxon>Neocallimastigomycetes</taxon>
        <taxon>Neocallimastigales</taxon>
        <taxon>Neocallimastigaceae</taxon>
        <taxon>Piromyces</taxon>
    </lineage>
</organism>
<accession>A0A1Y1UVL1</accession>
<dbReference type="OrthoDB" id="3361892at2759"/>
<evidence type="ECO:0000256" key="8">
    <source>
        <dbReference type="ARBA" id="ARBA00023242"/>
    </source>
</evidence>
<evidence type="ECO:0000256" key="10">
    <source>
        <dbReference type="SAM" id="MobiDB-lite"/>
    </source>
</evidence>